<dbReference type="EMBL" id="JAHZIK010002111">
    <property type="protein sequence ID" value="MBW7460252.1"/>
    <property type="molecule type" value="Genomic_DNA"/>
</dbReference>
<evidence type="ECO:0000313" key="2">
    <source>
        <dbReference type="Proteomes" id="UP001519887"/>
    </source>
</evidence>
<comment type="caution">
    <text evidence="1">The sequence shown here is derived from an EMBL/GenBank/DDBJ whole genome shotgun (WGS) entry which is preliminary data.</text>
</comment>
<reference evidence="1 2" key="1">
    <citation type="submission" date="2021-07" db="EMBL/GenBank/DDBJ databases">
        <title>Paenibacillus radiodurans sp. nov., isolated from the southeastern edge of Tengger Desert.</title>
        <authorList>
            <person name="Zhang G."/>
        </authorList>
    </citation>
    <scope>NUCLEOTIDE SEQUENCE [LARGE SCALE GENOMIC DNA]</scope>
    <source>
        <strain evidence="1 2">CCM 7311</strain>
    </source>
</reference>
<protein>
    <submittedName>
        <fullName evidence="1">Copper resistance protein CopC</fullName>
    </submittedName>
</protein>
<keyword evidence="2" id="KW-1185">Reference proteome</keyword>
<accession>A0ABS7CH42</accession>
<gene>
    <name evidence="1" type="ORF">K0U00_39935</name>
</gene>
<organism evidence="1 2">
    <name type="scientific">Paenibacillus sepulcri</name>
    <dbReference type="NCBI Taxonomy" id="359917"/>
    <lineage>
        <taxon>Bacteria</taxon>
        <taxon>Bacillati</taxon>
        <taxon>Bacillota</taxon>
        <taxon>Bacilli</taxon>
        <taxon>Bacillales</taxon>
        <taxon>Paenibacillaceae</taxon>
        <taxon>Paenibacillus</taxon>
    </lineage>
</organism>
<dbReference type="Proteomes" id="UP001519887">
    <property type="component" value="Unassembled WGS sequence"/>
</dbReference>
<evidence type="ECO:0000313" key="1">
    <source>
        <dbReference type="EMBL" id="MBW7460252.1"/>
    </source>
</evidence>
<name>A0ABS7CH42_9BACL</name>
<feature type="non-terminal residue" evidence="1">
    <location>
        <position position="1"/>
    </location>
</feature>
<sequence length="79" mass="9238">EPKSVLLRLRSADHEELGPIDVPIQSFVDKELTTFDGYIKTSYKAEGPFIPFAGRWIAEVRVMDKEDNEIVRTYEFRNY</sequence>
<proteinExistence type="predicted"/>